<feature type="region of interest" description="Disordered" evidence="1">
    <location>
        <begin position="97"/>
        <end position="116"/>
    </location>
</feature>
<dbReference type="Gene3D" id="1.10.8.930">
    <property type="entry name" value="Protein of unknown function DUF1465"/>
    <property type="match status" value="1"/>
</dbReference>
<gene>
    <name evidence="2" type="ORF">SLNSH_00820</name>
</gene>
<evidence type="ECO:0000313" key="2">
    <source>
        <dbReference type="EMBL" id="PSC06958.1"/>
    </source>
</evidence>
<comment type="caution">
    <text evidence="2">The sequence shown here is derived from an EMBL/GenBank/DDBJ whole genome shotgun (WGS) entry which is preliminary data.</text>
</comment>
<name>A0A2T1HZE9_9HYPH</name>
<dbReference type="EMBL" id="PVZS01000001">
    <property type="protein sequence ID" value="PSC06958.1"/>
    <property type="molecule type" value="Genomic_DNA"/>
</dbReference>
<organism evidence="2 3">
    <name type="scientific">Alsobacter soli</name>
    <dbReference type="NCBI Taxonomy" id="2109933"/>
    <lineage>
        <taxon>Bacteria</taxon>
        <taxon>Pseudomonadati</taxon>
        <taxon>Pseudomonadota</taxon>
        <taxon>Alphaproteobacteria</taxon>
        <taxon>Hyphomicrobiales</taxon>
        <taxon>Alsobacteraceae</taxon>
        <taxon>Alsobacter</taxon>
    </lineage>
</organism>
<accession>A0A2T1HZE9</accession>
<dbReference type="InterPro" id="IPR038301">
    <property type="entry name" value="AraC-like_sf"/>
</dbReference>
<evidence type="ECO:0000313" key="3">
    <source>
        <dbReference type="Proteomes" id="UP000239772"/>
    </source>
</evidence>
<dbReference type="AlphaFoldDB" id="A0A2T1HZE9"/>
<dbReference type="Proteomes" id="UP000239772">
    <property type="component" value="Unassembled WGS sequence"/>
</dbReference>
<sequence>MSEMQHKVAVPKPVSFAQSFVSSDAFRTLFREGMSLVEATAAYLDGEGRDESKNLPRMAALTYASESMRLTTRLMQLASWLLLQRAVAEGELTADDAKRQKDKVRLSSQNGSSSPEAIEALPEQLRMLIGASLRLQGRILHLDRLMEGKFDDAPTIPNPVAMQQRLLQSAFQA</sequence>
<dbReference type="InterPro" id="IPR010848">
    <property type="entry name" value="DUF1465"/>
</dbReference>
<evidence type="ECO:0000256" key="1">
    <source>
        <dbReference type="SAM" id="MobiDB-lite"/>
    </source>
</evidence>
<protein>
    <submittedName>
        <fullName evidence="2">DUF1465 domain-containing protein</fullName>
    </submittedName>
</protein>
<proteinExistence type="predicted"/>
<dbReference type="Pfam" id="PF07323">
    <property type="entry name" value="DUF1465"/>
    <property type="match status" value="1"/>
</dbReference>
<keyword evidence="3" id="KW-1185">Reference proteome</keyword>
<feature type="compositionally biased region" description="Polar residues" evidence="1">
    <location>
        <begin position="106"/>
        <end position="115"/>
    </location>
</feature>
<reference evidence="3" key="1">
    <citation type="submission" date="2018-03" db="EMBL/GenBank/DDBJ databases">
        <authorList>
            <person name="Sun L."/>
            <person name="Liu H."/>
            <person name="Chen W."/>
            <person name="Huang K."/>
            <person name="Liu W."/>
            <person name="Gao X."/>
        </authorList>
    </citation>
    <scope>NUCLEOTIDE SEQUENCE [LARGE SCALE GENOMIC DNA]</scope>
    <source>
        <strain evidence="3">SH9</strain>
    </source>
</reference>
<dbReference type="RefSeq" id="WP_106334743.1">
    <property type="nucleotide sequence ID" value="NZ_PVZS01000001.1"/>
</dbReference>
<dbReference type="OrthoDB" id="9799531at2"/>